<dbReference type="InterPro" id="IPR050176">
    <property type="entry name" value="LTTR"/>
</dbReference>
<dbReference type="Gene3D" id="1.10.10.10">
    <property type="entry name" value="Winged helix-like DNA-binding domain superfamily/Winged helix DNA-binding domain"/>
    <property type="match status" value="1"/>
</dbReference>
<protein>
    <recommendedName>
        <fullName evidence="6">HTH-type transcriptional regulator TtuA</fullName>
    </recommendedName>
    <alternativeName>
        <fullName evidence="7">Tartrate utilization transcriptional regulator</fullName>
    </alternativeName>
</protein>
<evidence type="ECO:0000256" key="1">
    <source>
        <dbReference type="ARBA" id="ARBA00009437"/>
    </source>
</evidence>
<evidence type="ECO:0000256" key="5">
    <source>
        <dbReference type="ARBA" id="ARBA00054626"/>
    </source>
</evidence>
<evidence type="ECO:0000256" key="4">
    <source>
        <dbReference type="ARBA" id="ARBA00023163"/>
    </source>
</evidence>
<dbReference type="GO" id="GO:0003700">
    <property type="term" value="F:DNA-binding transcription factor activity"/>
    <property type="evidence" value="ECO:0007669"/>
    <property type="project" value="InterPro"/>
</dbReference>
<evidence type="ECO:0000313" key="10">
    <source>
        <dbReference type="Proteomes" id="UP000290767"/>
    </source>
</evidence>
<comment type="similarity">
    <text evidence="1">Belongs to the LysR transcriptional regulatory family.</text>
</comment>
<dbReference type="PANTHER" id="PTHR30579">
    <property type="entry name" value="TRANSCRIPTIONAL REGULATOR"/>
    <property type="match status" value="1"/>
</dbReference>
<dbReference type="SUPFAM" id="SSF53850">
    <property type="entry name" value="Periplasmic binding protein-like II"/>
    <property type="match status" value="1"/>
</dbReference>
<comment type="caution">
    <text evidence="9">The sequence shown here is derived from an EMBL/GenBank/DDBJ whole genome shotgun (WGS) entry which is preliminary data.</text>
</comment>
<evidence type="ECO:0000256" key="7">
    <source>
        <dbReference type="ARBA" id="ARBA00083243"/>
    </source>
</evidence>
<dbReference type="InterPro" id="IPR036390">
    <property type="entry name" value="WH_DNA-bd_sf"/>
</dbReference>
<dbReference type="Pfam" id="PF03466">
    <property type="entry name" value="LysR_substrate"/>
    <property type="match status" value="1"/>
</dbReference>
<dbReference type="InterPro" id="IPR000847">
    <property type="entry name" value="LysR_HTH_N"/>
</dbReference>
<dbReference type="InterPro" id="IPR036388">
    <property type="entry name" value="WH-like_DNA-bd_sf"/>
</dbReference>
<dbReference type="RefSeq" id="WP_129417141.1">
    <property type="nucleotide sequence ID" value="NZ_MZMU01000002.1"/>
</dbReference>
<dbReference type="FunFam" id="1.10.10.10:FF:000001">
    <property type="entry name" value="LysR family transcriptional regulator"/>
    <property type="match status" value="1"/>
</dbReference>
<keyword evidence="2" id="KW-0805">Transcription regulation</keyword>
<evidence type="ECO:0000313" key="9">
    <source>
        <dbReference type="EMBL" id="RXT29776.1"/>
    </source>
</evidence>
<dbReference type="GO" id="GO:0003677">
    <property type="term" value="F:DNA binding"/>
    <property type="evidence" value="ECO:0007669"/>
    <property type="project" value="UniProtKB-KW"/>
</dbReference>
<evidence type="ECO:0000256" key="6">
    <source>
        <dbReference type="ARBA" id="ARBA00067332"/>
    </source>
</evidence>
<comment type="function">
    <text evidence="5">Transcriptional regulator of the ttuABCDE tartrate utilization operon.</text>
</comment>
<name>A0A4Q1UCT2_RHILE</name>
<dbReference type="Gene3D" id="3.40.190.10">
    <property type="entry name" value="Periplasmic binding protein-like II"/>
    <property type="match status" value="2"/>
</dbReference>
<dbReference type="PRINTS" id="PR00039">
    <property type="entry name" value="HTHLYSR"/>
</dbReference>
<dbReference type="InterPro" id="IPR005119">
    <property type="entry name" value="LysR_subst-bd"/>
</dbReference>
<dbReference type="PROSITE" id="PS50931">
    <property type="entry name" value="HTH_LYSR"/>
    <property type="match status" value="1"/>
</dbReference>
<evidence type="ECO:0000259" key="8">
    <source>
        <dbReference type="PROSITE" id="PS50931"/>
    </source>
</evidence>
<dbReference type="SUPFAM" id="SSF46785">
    <property type="entry name" value="Winged helix' DNA-binding domain"/>
    <property type="match status" value="1"/>
</dbReference>
<evidence type="ECO:0000256" key="3">
    <source>
        <dbReference type="ARBA" id="ARBA00023125"/>
    </source>
</evidence>
<proteinExistence type="inferred from homology"/>
<sequence length="294" mass="31636">MSETNRSGPQLDSDLLRSFLAVAKAGSVSAGANRLLRTQSAISLQVQKLEDIVGQQLFERHGRGVLLTTRGEQLLPIARQVVETLDQTVLFMREAQVRGEIRLGIPEEYGDTLLPSILSGFSEEQPGARILLRCGSSVEFPAALLQGELDLALHTPESVAVNDVIVHREAAIWTGSAFHDVQSRRPLPVALFDKACWWRERCLDLLQKAGLDYEIVCTSESVAGVRAAISAGVAVGVLPQSSLTDRIRYLADAGLPLLGETPLVLSRASGAEAVLADSLTAIIARTVRTLKPAA</sequence>
<dbReference type="PANTHER" id="PTHR30579:SF7">
    <property type="entry name" value="HTH-TYPE TRANSCRIPTIONAL REGULATOR LRHA-RELATED"/>
    <property type="match status" value="1"/>
</dbReference>
<dbReference type="AlphaFoldDB" id="A0A4Q1UCT2"/>
<keyword evidence="4" id="KW-0804">Transcription</keyword>
<organism evidence="9 10">
    <name type="scientific">Rhizobium leguminosarum</name>
    <dbReference type="NCBI Taxonomy" id="384"/>
    <lineage>
        <taxon>Bacteria</taxon>
        <taxon>Pseudomonadati</taxon>
        <taxon>Pseudomonadota</taxon>
        <taxon>Alphaproteobacteria</taxon>
        <taxon>Hyphomicrobiales</taxon>
        <taxon>Rhizobiaceae</taxon>
        <taxon>Rhizobium/Agrobacterium group</taxon>
        <taxon>Rhizobium</taxon>
    </lineage>
</organism>
<gene>
    <name evidence="9" type="ORF">B5P46_01460</name>
</gene>
<reference evidence="9 10" key="1">
    <citation type="submission" date="2017-03" db="EMBL/GenBank/DDBJ databases">
        <authorList>
            <person name="Safronova V.I."/>
            <person name="Sazanova A.L."/>
            <person name="Chirak E.R."/>
        </authorList>
    </citation>
    <scope>NUCLEOTIDE SEQUENCE [LARGE SCALE GENOMIC DNA]</scope>
    <source>
        <strain evidence="9 10">Tri-43</strain>
    </source>
</reference>
<dbReference type="EMBL" id="MZMU01000002">
    <property type="protein sequence ID" value="RXT29776.1"/>
    <property type="molecule type" value="Genomic_DNA"/>
</dbReference>
<dbReference type="Proteomes" id="UP000290767">
    <property type="component" value="Unassembled WGS sequence"/>
</dbReference>
<accession>A0A4Q1UCT2</accession>
<feature type="domain" description="HTH lysR-type" evidence="8">
    <location>
        <begin position="11"/>
        <end position="68"/>
    </location>
</feature>
<keyword evidence="3" id="KW-0238">DNA-binding</keyword>
<dbReference type="Pfam" id="PF00126">
    <property type="entry name" value="HTH_1"/>
    <property type="match status" value="1"/>
</dbReference>
<evidence type="ECO:0000256" key="2">
    <source>
        <dbReference type="ARBA" id="ARBA00023015"/>
    </source>
</evidence>